<evidence type="ECO:0000313" key="1">
    <source>
        <dbReference type="EMBL" id="VVO19767.1"/>
    </source>
</evidence>
<dbReference type="Pfam" id="PF21980">
    <property type="entry name" value="MksE"/>
    <property type="match status" value="1"/>
</dbReference>
<gene>
    <name evidence="1" type="ORF">PS710_04144</name>
</gene>
<dbReference type="InterPro" id="IPR053841">
    <property type="entry name" value="MksE"/>
</dbReference>
<accession>A0A5E7DQK8</accession>
<dbReference type="RefSeq" id="WP_150766137.1">
    <property type="nucleotide sequence ID" value="NZ_CABVHW010000015.1"/>
</dbReference>
<organism evidence="1 2">
    <name type="scientific">Pseudomonas fluorescens</name>
    <dbReference type="NCBI Taxonomy" id="294"/>
    <lineage>
        <taxon>Bacteria</taxon>
        <taxon>Pseudomonadati</taxon>
        <taxon>Pseudomonadota</taxon>
        <taxon>Gammaproteobacteria</taxon>
        <taxon>Pseudomonadales</taxon>
        <taxon>Pseudomonadaceae</taxon>
        <taxon>Pseudomonas</taxon>
    </lineage>
</organism>
<reference evidence="1 2" key="1">
    <citation type="submission" date="2019-09" db="EMBL/GenBank/DDBJ databases">
        <authorList>
            <person name="Chandra G."/>
            <person name="Truman W A."/>
        </authorList>
    </citation>
    <scope>NUCLEOTIDE SEQUENCE [LARGE SCALE GENOMIC DNA]</scope>
    <source>
        <strain evidence="1">PS710</strain>
    </source>
</reference>
<sequence>MSPFARIVTDLLNGRFICHVTDYEGYQFLSSPQASGSRTNQDDVDDYLRRINIRLTQTRNGSAFFAAASEIDGEGKKIARRRFGELKNTLRPMVSFLEMVMRLEGDDDAVSPGQKLDLNRTMAKIAANPGIGEQLRQIASDTNISTRDGSDRERLNKIVKRFRDDGYLQLVNPESEIYVFTGRIEWLMEAIEYLMLHDQISDDDKEFDKRTAS</sequence>
<protein>
    <submittedName>
        <fullName evidence="1">Uncharacterized protein</fullName>
    </submittedName>
</protein>
<name>A0A5E7DQK8_PSEFL</name>
<dbReference type="AlphaFoldDB" id="A0A5E7DQK8"/>
<evidence type="ECO:0000313" key="2">
    <source>
        <dbReference type="Proteomes" id="UP000381093"/>
    </source>
</evidence>
<dbReference type="Proteomes" id="UP000381093">
    <property type="component" value="Unassembled WGS sequence"/>
</dbReference>
<proteinExistence type="predicted"/>
<dbReference type="EMBL" id="CABVHW010000015">
    <property type="protein sequence ID" value="VVO19767.1"/>
    <property type="molecule type" value="Genomic_DNA"/>
</dbReference>